<evidence type="ECO:0000313" key="1">
    <source>
        <dbReference type="EMBL" id="PZP48315.1"/>
    </source>
</evidence>
<evidence type="ECO:0000313" key="2">
    <source>
        <dbReference type="Proteomes" id="UP000249645"/>
    </source>
</evidence>
<dbReference type="Proteomes" id="UP000249645">
    <property type="component" value="Unassembled WGS sequence"/>
</dbReference>
<gene>
    <name evidence="1" type="ORF">DI598_10110</name>
</gene>
<protein>
    <recommendedName>
        <fullName evidence="3">Hemerythrin-like domain-containing protein</fullName>
    </recommendedName>
</protein>
<comment type="caution">
    <text evidence="1">The sequence shown here is derived from an EMBL/GenBank/DDBJ whole genome shotgun (WGS) entry which is preliminary data.</text>
</comment>
<dbReference type="AlphaFoldDB" id="A0A2W5EWG9"/>
<accession>A0A2W5EWG9</accession>
<organism evidence="1 2">
    <name type="scientific">Pseudopedobacter saltans</name>
    <dbReference type="NCBI Taxonomy" id="151895"/>
    <lineage>
        <taxon>Bacteria</taxon>
        <taxon>Pseudomonadati</taxon>
        <taxon>Bacteroidota</taxon>
        <taxon>Sphingobacteriia</taxon>
        <taxon>Sphingobacteriales</taxon>
        <taxon>Sphingobacteriaceae</taxon>
        <taxon>Pseudopedobacter</taxon>
    </lineage>
</organism>
<sequence length="95" mass="11305">MESEEFSKIDKTLKEFLQKLTVVNNNEKNNVLKEVNKDLEIFLEAHSNEEEDGFLESLKQCNRSGSWYNAEFLERVIHHFQKKWGTKNTCKVYPH</sequence>
<dbReference type="EMBL" id="QFOI01000166">
    <property type="protein sequence ID" value="PZP48315.1"/>
    <property type="molecule type" value="Genomic_DNA"/>
</dbReference>
<evidence type="ECO:0008006" key="3">
    <source>
        <dbReference type="Google" id="ProtNLM"/>
    </source>
</evidence>
<reference evidence="1 2" key="1">
    <citation type="submission" date="2017-11" db="EMBL/GenBank/DDBJ databases">
        <title>Infants hospitalized years apart are colonized by the same room-sourced microbial strains.</title>
        <authorList>
            <person name="Brooks B."/>
            <person name="Olm M.R."/>
            <person name="Firek B.A."/>
            <person name="Baker R."/>
            <person name="Thomas B.C."/>
            <person name="Morowitz M.J."/>
            <person name="Banfield J.F."/>
        </authorList>
    </citation>
    <scope>NUCLEOTIDE SEQUENCE [LARGE SCALE GENOMIC DNA]</scope>
    <source>
        <strain evidence="1">S2_009_000_R2_76</strain>
    </source>
</reference>
<name>A0A2W5EWG9_9SPHI</name>
<proteinExistence type="predicted"/>